<reference evidence="4 5" key="1">
    <citation type="journal article" date="2023" name="Arcadia Sci">
        <title>De novo assembly of a long-read Amblyomma americanum tick genome.</title>
        <authorList>
            <person name="Chou S."/>
            <person name="Poskanzer K.E."/>
            <person name="Rollins M."/>
            <person name="Thuy-Boun P.S."/>
        </authorList>
    </citation>
    <scope>NUCLEOTIDE SEQUENCE [LARGE SCALE GENOMIC DNA]</scope>
    <source>
        <strain evidence="4">F_SG_1</strain>
        <tissue evidence="4">Salivary glands</tissue>
    </source>
</reference>
<protein>
    <recommendedName>
        <fullName evidence="3">DDE Tnp4 domain-containing protein</fullName>
    </recommendedName>
</protein>
<evidence type="ECO:0000313" key="4">
    <source>
        <dbReference type="EMBL" id="KAK8766611.1"/>
    </source>
</evidence>
<comment type="caution">
    <text evidence="4">The sequence shown here is derived from an EMBL/GenBank/DDBJ whole genome shotgun (WGS) entry which is preliminary data.</text>
</comment>
<proteinExistence type="predicted"/>
<dbReference type="InterPro" id="IPR027806">
    <property type="entry name" value="HARBI1_dom"/>
</dbReference>
<name>A0AAQ4DVX1_AMBAM</name>
<evidence type="ECO:0000256" key="1">
    <source>
        <dbReference type="ARBA" id="ARBA00001968"/>
    </source>
</evidence>
<comment type="cofactor">
    <cofactor evidence="1">
        <name>a divalent metal cation</name>
        <dbReference type="ChEBI" id="CHEBI:60240"/>
    </cofactor>
</comment>
<evidence type="ECO:0000313" key="5">
    <source>
        <dbReference type="Proteomes" id="UP001321473"/>
    </source>
</evidence>
<evidence type="ECO:0000259" key="3">
    <source>
        <dbReference type="Pfam" id="PF13359"/>
    </source>
</evidence>
<organism evidence="4 5">
    <name type="scientific">Amblyomma americanum</name>
    <name type="common">Lone star tick</name>
    <dbReference type="NCBI Taxonomy" id="6943"/>
    <lineage>
        <taxon>Eukaryota</taxon>
        <taxon>Metazoa</taxon>
        <taxon>Ecdysozoa</taxon>
        <taxon>Arthropoda</taxon>
        <taxon>Chelicerata</taxon>
        <taxon>Arachnida</taxon>
        <taxon>Acari</taxon>
        <taxon>Parasitiformes</taxon>
        <taxon>Ixodida</taxon>
        <taxon>Ixodoidea</taxon>
        <taxon>Ixodidae</taxon>
        <taxon>Amblyomminae</taxon>
        <taxon>Amblyomma</taxon>
    </lineage>
</organism>
<evidence type="ECO:0000256" key="2">
    <source>
        <dbReference type="ARBA" id="ARBA00022723"/>
    </source>
</evidence>
<feature type="domain" description="DDE Tnp4" evidence="3">
    <location>
        <begin position="17"/>
        <end position="73"/>
    </location>
</feature>
<dbReference type="Pfam" id="PF13359">
    <property type="entry name" value="DDE_Tnp_4"/>
    <property type="match status" value="1"/>
</dbReference>
<sequence>MADFLERGRIPGVVGCVDGTLIAISAPRGLSPGETQGFMTRKGYYALNTMVVCNANTKILAIDPCRPGSSHDSFG</sequence>
<dbReference type="AlphaFoldDB" id="A0AAQ4DVX1"/>
<dbReference type="EMBL" id="JARKHS020026184">
    <property type="protein sequence ID" value="KAK8766611.1"/>
    <property type="molecule type" value="Genomic_DNA"/>
</dbReference>
<keyword evidence="2" id="KW-0479">Metal-binding</keyword>
<dbReference type="Proteomes" id="UP001321473">
    <property type="component" value="Unassembled WGS sequence"/>
</dbReference>
<dbReference type="GO" id="GO:0046872">
    <property type="term" value="F:metal ion binding"/>
    <property type="evidence" value="ECO:0007669"/>
    <property type="project" value="UniProtKB-KW"/>
</dbReference>
<keyword evidence="5" id="KW-1185">Reference proteome</keyword>
<accession>A0AAQ4DVX1</accession>
<gene>
    <name evidence="4" type="ORF">V5799_006607</name>
</gene>